<sequence>MKRKKIVTIPWHEVTETSYGPAEILIERDEQGILKVRNSKQTSLSIVNGVGSREQLGDEKERRGRGEVSLSPVAESAVPLTGHSQPVHAPQLHAQNPAGGAYKAARSWRRSSAPRRPRRPGPAAALAGLAIAALLIPAVLAWPREEAPPSPAPAVQGQTAPAAQNPAAAEPPALVPDTTPAPKPAVVYPEPEVRVYLSKTGTIDTVTMEQYVTGVVAAEMPSDFGIEALKAQAIAARTFVTKRMAAGDRSGIPVDGADVKDTVEHQVYIPYDKLEAHFKDAGKEKEWAKLKQAVRESKDTIMTYKGEPITAAFFSTSNGYTENSEDVWQQAVPYLRSVESPWDAKIAPGYEGSVTMSRVDFLNKLNVTSDAIPVSVGGKTAKPFIQILSKTAGNRIKEIQVGKKVFTGKEIREKLGLRSSEFTWETSGDEITITTHGYGHGVGMSQWGANGMAQEGYTATQILKHYYNGVAFGQASKLLYKGNS</sequence>
<keyword evidence="2" id="KW-0472">Membrane</keyword>
<feature type="region of interest" description="Disordered" evidence="1">
    <location>
        <begin position="51"/>
        <end position="80"/>
    </location>
</feature>
<dbReference type="PANTHER" id="PTHR30032">
    <property type="entry name" value="N-ACETYLMURAMOYL-L-ALANINE AMIDASE-RELATED"/>
    <property type="match status" value="1"/>
</dbReference>
<feature type="transmembrane region" description="Helical" evidence="2">
    <location>
        <begin position="123"/>
        <end position="142"/>
    </location>
</feature>
<dbReference type="NCBIfam" id="TIGR02669">
    <property type="entry name" value="SpoIID_LytB"/>
    <property type="match status" value="1"/>
</dbReference>
<evidence type="ECO:0000256" key="2">
    <source>
        <dbReference type="SAM" id="Phobius"/>
    </source>
</evidence>
<feature type="region of interest" description="Disordered" evidence="1">
    <location>
        <begin position="146"/>
        <end position="185"/>
    </location>
</feature>
<evidence type="ECO:0000313" key="4">
    <source>
        <dbReference type="EMBL" id="MBD7968976.1"/>
    </source>
</evidence>
<dbReference type="InterPro" id="IPR013693">
    <property type="entry name" value="SpoIID/LytB_N"/>
</dbReference>
<feature type="region of interest" description="Disordered" evidence="1">
    <location>
        <begin position="93"/>
        <end position="122"/>
    </location>
</feature>
<feature type="domain" description="Sporulation stage II protein D amidase enhancer LytB N-terminal" evidence="3">
    <location>
        <begin position="198"/>
        <end position="304"/>
    </location>
</feature>
<dbReference type="NCBIfam" id="TIGR02870">
    <property type="entry name" value="spore_II_D"/>
    <property type="match status" value="1"/>
</dbReference>
<comment type="caution">
    <text evidence="4">The sequence shown here is derived from an EMBL/GenBank/DDBJ whole genome shotgun (WGS) entry which is preliminary data.</text>
</comment>
<keyword evidence="2" id="KW-1133">Transmembrane helix</keyword>
<dbReference type="EMBL" id="JACSQL010000005">
    <property type="protein sequence ID" value="MBD7968976.1"/>
    <property type="molecule type" value="Genomic_DNA"/>
</dbReference>
<dbReference type="InterPro" id="IPR013486">
    <property type="entry name" value="SpoIID/LytB"/>
</dbReference>
<name>A0ABR8SZQ5_9BACL</name>
<organism evidence="4 5">
    <name type="scientific">Paenibacillus gallinarum</name>
    <dbReference type="NCBI Taxonomy" id="2762232"/>
    <lineage>
        <taxon>Bacteria</taxon>
        <taxon>Bacillati</taxon>
        <taxon>Bacillota</taxon>
        <taxon>Bacilli</taxon>
        <taxon>Bacillales</taxon>
        <taxon>Paenibacillaceae</taxon>
        <taxon>Paenibacillus</taxon>
    </lineage>
</organism>
<accession>A0ABR8SZQ5</accession>
<feature type="compositionally biased region" description="Low complexity" evidence="1">
    <location>
        <begin position="160"/>
        <end position="172"/>
    </location>
</feature>
<dbReference type="InterPro" id="IPR014225">
    <property type="entry name" value="Spore_II_D_firmicutes"/>
</dbReference>
<dbReference type="Proteomes" id="UP000608071">
    <property type="component" value="Unassembled WGS sequence"/>
</dbReference>
<evidence type="ECO:0000313" key="5">
    <source>
        <dbReference type="Proteomes" id="UP000608071"/>
    </source>
</evidence>
<dbReference type="InterPro" id="IPR051922">
    <property type="entry name" value="Bact_Sporulation_Assoc"/>
</dbReference>
<protein>
    <submittedName>
        <fullName evidence="4">Stage II sporulation protein D</fullName>
    </submittedName>
</protein>
<reference evidence="4 5" key="1">
    <citation type="submission" date="2020-08" db="EMBL/GenBank/DDBJ databases">
        <title>A Genomic Blueprint of the Chicken Gut Microbiome.</title>
        <authorList>
            <person name="Gilroy R."/>
            <person name="Ravi A."/>
            <person name="Getino M."/>
            <person name="Pursley I."/>
            <person name="Horton D.L."/>
            <person name="Alikhan N.-F."/>
            <person name="Baker D."/>
            <person name="Gharbi K."/>
            <person name="Hall N."/>
            <person name="Watson M."/>
            <person name="Adriaenssens E.M."/>
            <person name="Foster-Nyarko E."/>
            <person name="Jarju S."/>
            <person name="Secka A."/>
            <person name="Antonio M."/>
            <person name="Oren A."/>
            <person name="Chaudhuri R."/>
            <person name="La Ragione R.M."/>
            <person name="Hildebrand F."/>
            <person name="Pallen M.J."/>
        </authorList>
    </citation>
    <scope>NUCLEOTIDE SEQUENCE [LARGE SCALE GENOMIC DNA]</scope>
    <source>
        <strain evidence="4 5">Sa2BVA9</strain>
    </source>
</reference>
<dbReference type="Pfam" id="PF08486">
    <property type="entry name" value="SpoIID"/>
    <property type="match status" value="1"/>
</dbReference>
<keyword evidence="5" id="KW-1185">Reference proteome</keyword>
<gene>
    <name evidence="4" type="primary">spoIID</name>
    <name evidence="4" type="ORF">H9647_12945</name>
</gene>
<evidence type="ECO:0000256" key="1">
    <source>
        <dbReference type="SAM" id="MobiDB-lite"/>
    </source>
</evidence>
<feature type="compositionally biased region" description="Basic residues" evidence="1">
    <location>
        <begin position="106"/>
        <end position="119"/>
    </location>
</feature>
<keyword evidence="2" id="KW-0812">Transmembrane</keyword>
<dbReference type="PANTHER" id="PTHR30032:SF4">
    <property type="entry name" value="AMIDASE ENHANCER"/>
    <property type="match status" value="1"/>
</dbReference>
<proteinExistence type="predicted"/>
<feature type="compositionally biased region" description="Basic and acidic residues" evidence="1">
    <location>
        <begin position="55"/>
        <end position="66"/>
    </location>
</feature>
<evidence type="ECO:0000259" key="3">
    <source>
        <dbReference type="Pfam" id="PF08486"/>
    </source>
</evidence>